<reference evidence="1 2" key="1">
    <citation type="submission" date="2020-08" db="EMBL/GenBank/DDBJ databases">
        <title>Genomic Encyclopedia of Type Strains, Phase III (KMG-III): the genomes of soil and plant-associated and newly described type strains.</title>
        <authorList>
            <person name="Whitman W."/>
        </authorList>
    </citation>
    <scope>NUCLEOTIDE SEQUENCE [LARGE SCALE GENOMIC DNA]</scope>
    <source>
        <strain evidence="1 2">CECT 5862</strain>
    </source>
</reference>
<evidence type="ECO:0000313" key="2">
    <source>
        <dbReference type="Proteomes" id="UP000570361"/>
    </source>
</evidence>
<name>A0A7W5AZV0_9BACL</name>
<evidence type="ECO:0000313" key="1">
    <source>
        <dbReference type="EMBL" id="MBB3111840.1"/>
    </source>
</evidence>
<comment type="caution">
    <text evidence="1">The sequence shown here is derived from an EMBL/GenBank/DDBJ whole genome shotgun (WGS) entry which is preliminary data.</text>
</comment>
<protein>
    <submittedName>
        <fullName evidence="1">Uncharacterized protein</fullName>
    </submittedName>
</protein>
<proteinExistence type="predicted"/>
<gene>
    <name evidence="1" type="ORF">FHS18_003908</name>
</gene>
<sequence>MSLFWVGWTYFWVRRNVKKQPPGRTGAANFMRTYELLLWNLLLFNYLSASASITSATSRSAPAIRPSG</sequence>
<organism evidence="1 2">
    <name type="scientific">Paenibacillus phyllosphaerae</name>
    <dbReference type="NCBI Taxonomy" id="274593"/>
    <lineage>
        <taxon>Bacteria</taxon>
        <taxon>Bacillati</taxon>
        <taxon>Bacillota</taxon>
        <taxon>Bacilli</taxon>
        <taxon>Bacillales</taxon>
        <taxon>Paenibacillaceae</taxon>
        <taxon>Paenibacillus</taxon>
    </lineage>
</organism>
<accession>A0A7W5AZV0</accession>
<keyword evidence="2" id="KW-1185">Reference proteome</keyword>
<dbReference type="Proteomes" id="UP000570361">
    <property type="component" value="Unassembled WGS sequence"/>
</dbReference>
<dbReference type="AlphaFoldDB" id="A0A7W5AZV0"/>
<dbReference type="EMBL" id="JACHXK010000009">
    <property type="protein sequence ID" value="MBB3111840.1"/>
    <property type="molecule type" value="Genomic_DNA"/>
</dbReference>